<gene>
    <name evidence="1" type="ORF">AJ80_01523</name>
</gene>
<comment type="caution">
    <text evidence="1">The sequence shown here is derived from an EMBL/GenBank/DDBJ whole genome shotgun (WGS) entry which is preliminary data.</text>
</comment>
<keyword evidence="2" id="KW-1185">Reference proteome</keyword>
<evidence type="ECO:0000313" key="2">
    <source>
        <dbReference type="Proteomes" id="UP000224634"/>
    </source>
</evidence>
<dbReference type="EMBL" id="PDNA01000013">
    <property type="protein sequence ID" value="PGH26759.1"/>
    <property type="molecule type" value="Genomic_DNA"/>
</dbReference>
<dbReference type="OrthoDB" id="2129069at2759"/>
<evidence type="ECO:0000313" key="1">
    <source>
        <dbReference type="EMBL" id="PGH26759.1"/>
    </source>
</evidence>
<protein>
    <submittedName>
        <fullName evidence="1">Uncharacterized protein</fullName>
    </submittedName>
</protein>
<sequence>MFSASLRKRPLWRTVGPLLASLATLRLKGPSKESSIRTHDFEIPYVQGTRSSSLLTLLFTPASLQTAARTDTIARIDRFYALTGGRDIVIALLLSENEEEANRPGAQVDMRPLLELQVLDTRTKPARTPTHQHPNNHRLKPNNPALIAGIIYKSHK</sequence>
<organism evidence="1 2">
    <name type="scientific">Polytolypa hystricis (strain UAMH7299)</name>
    <dbReference type="NCBI Taxonomy" id="1447883"/>
    <lineage>
        <taxon>Eukaryota</taxon>
        <taxon>Fungi</taxon>
        <taxon>Dikarya</taxon>
        <taxon>Ascomycota</taxon>
        <taxon>Pezizomycotina</taxon>
        <taxon>Eurotiomycetes</taxon>
        <taxon>Eurotiomycetidae</taxon>
        <taxon>Onygenales</taxon>
        <taxon>Onygenales incertae sedis</taxon>
        <taxon>Polytolypa</taxon>
    </lineage>
</organism>
<reference evidence="1 2" key="1">
    <citation type="submission" date="2017-10" db="EMBL/GenBank/DDBJ databases">
        <title>Comparative genomics in systemic dimorphic fungi from Ajellomycetaceae.</title>
        <authorList>
            <person name="Munoz J.F."/>
            <person name="Mcewen J.G."/>
            <person name="Clay O.K."/>
            <person name="Cuomo C.A."/>
        </authorList>
    </citation>
    <scope>NUCLEOTIDE SEQUENCE [LARGE SCALE GENOMIC DNA]</scope>
    <source>
        <strain evidence="1 2">UAMH7299</strain>
    </source>
</reference>
<proteinExistence type="predicted"/>
<dbReference type="Proteomes" id="UP000224634">
    <property type="component" value="Unassembled WGS sequence"/>
</dbReference>
<name>A0A2B7Z0J5_POLH7</name>
<accession>A0A2B7Z0J5</accession>
<dbReference type="AlphaFoldDB" id="A0A2B7Z0J5"/>